<dbReference type="EMBL" id="MNCJ02000331">
    <property type="protein sequence ID" value="KAF5760063.1"/>
    <property type="molecule type" value="Genomic_DNA"/>
</dbReference>
<accession>A0A9K3GYQ8</accession>
<name>A0A9K3GYQ8_HELAN</name>
<sequence length="60" mass="7028">MLTGSASKRAQLPKKHWKNDHMSLEKPVHPHHRIQEKRWMDSSGDLRIAQTSTKSLWLVI</sequence>
<protein>
    <submittedName>
        <fullName evidence="2">Uncharacterized protein</fullName>
    </submittedName>
</protein>
<feature type="region of interest" description="Disordered" evidence="1">
    <location>
        <begin position="1"/>
        <end position="32"/>
    </location>
</feature>
<dbReference type="Gramene" id="mRNA:HanXRQr2_Chr16g0748901">
    <property type="protein sequence ID" value="mRNA:HanXRQr2_Chr16g0748901"/>
    <property type="gene ID" value="HanXRQr2_Chr16g0748901"/>
</dbReference>
<feature type="compositionally biased region" description="Basic and acidic residues" evidence="1">
    <location>
        <begin position="19"/>
        <end position="28"/>
    </location>
</feature>
<dbReference type="AlphaFoldDB" id="A0A9K3GYQ8"/>
<keyword evidence="3" id="KW-1185">Reference proteome</keyword>
<gene>
    <name evidence="2" type="ORF">HanXRQr2_Chr16g0748901</name>
</gene>
<reference evidence="2" key="1">
    <citation type="journal article" date="2017" name="Nature">
        <title>The sunflower genome provides insights into oil metabolism, flowering and Asterid evolution.</title>
        <authorList>
            <person name="Badouin H."/>
            <person name="Gouzy J."/>
            <person name="Grassa C.J."/>
            <person name="Murat F."/>
            <person name="Staton S.E."/>
            <person name="Cottret L."/>
            <person name="Lelandais-Briere C."/>
            <person name="Owens G.L."/>
            <person name="Carrere S."/>
            <person name="Mayjonade B."/>
            <person name="Legrand L."/>
            <person name="Gill N."/>
            <person name="Kane N.C."/>
            <person name="Bowers J.E."/>
            <person name="Hubner S."/>
            <person name="Bellec A."/>
            <person name="Berard A."/>
            <person name="Berges H."/>
            <person name="Blanchet N."/>
            <person name="Boniface M.C."/>
            <person name="Brunel D."/>
            <person name="Catrice O."/>
            <person name="Chaidir N."/>
            <person name="Claudel C."/>
            <person name="Donnadieu C."/>
            <person name="Faraut T."/>
            <person name="Fievet G."/>
            <person name="Helmstetter N."/>
            <person name="King M."/>
            <person name="Knapp S.J."/>
            <person name="Lai Z."/>
            <person name="Le Paslier M.C."/>
            <person name="Lippi Y."/>
            <person name="Lorenzon L."/>
            <person name="Mandel J.R."/>
            <person name="Marage G."/>
            <person name="Marchand G."/>
            <person name="Marquand E."/>
            <person name="Bret-Mestries E."/>
            <person name="Morien E."/>
            <person name="Nambeesan S."/>
            <person name="Nguyen T."/>
            <person name="Pegot-Espagnet P."/>
            <person name="Pouilly N."/>
            <person name="Raftis F."/>
            <person name="Sallet E."/>
            <person name="Schiex T."/>
            <person name="Thomas J."/>
            <person name="Vandecasteele C."/>
            <person name="Vares D."/>
            <person name="Vear F."/>
            <person name="Vautrin S."/>
            <person name="Crespi M."/>
            <person name="Mangin B."/>
            <person name="Burke J.M."/>
            <person name="Salse J."/>
            <person name="Munos S."/>
            <person name="Vincourt P."/>
            <person name="Rieseberg L.H."/>
            <person name="Langlade N.B."/>
        </authorList>
    </citation>
    <scope>NUCLEOTIDE SEQUENCE</scope>
    <source>
        <tissue evidence="2">Leaves</tissue>
    </source>
</reference>
<evidence type="ECO:0000313" key="2">
    <source>
        <dbReference type="EMBL" id="KAF5760063.1"/>
    </source>
</evidence>
<reference evidence="2" key="2">
    <citation type="submission" date="2020-06" db="EMBL/GenBank/DDBJ databases">
        <title>Helianthus annuus Genome sequencing and assembly Release 2.</title>
        <authorList>
            <person name="Gouzy J."/>
            <person name="Langlade N."/>
            <person name="Munos S."/>
        </authorList>
    </citation>
    <scope>NUCLEOTIDE SEQUENCE</scope>
    <source>
        <tissue evidence="2">Leaves</tissue>
    </source>
</reference>
<organism evidence="2 3">
    <name type="scientific">Helianthus annuus</name>
    <name type="common">Common sunflower</name>
    <dbReference type="NCBI Taxonomy" id="4232"/>
    <lineage>
        <taxon>Eukaryota</taxon>
        <taxon>Viridiplantae</taxon>
        <taxon>Streptophyta</taxon>
        <taxon>Embryophyta</taxon>
        <taxon>Tracheophyta</taxon>
        <taxon>Spermatophyta</taxon>
        <taxon>Magnoliopsida</taxon>
        <taxon>eudicotyledons</taxon>
        <taxon>Gunneridae</taxon>
        <taxon>Pentapetalae</taxon>
        <taxon>asterids</taxon>
        <taxon>campanulids</taxon>
        <taxon>Asterales</taxon>
        <taxon>Asteraceae</taxon>
        <taxon>Asteroideae</taxon>
        <taxon>Heliantheae alliance</taxon>
        <taxon>Heliantheae</taxon>
        <taxon>Helianthus</taxon>
    </lineage>
</organism>
<proteinExistence type="predicted"/>
<dbReference type="Proteomes" id="UP000215914">
    <property type="component" value="Unassembled WGS sequence"/>
</dbReference>
<evidence type="ECO:0000313" key="3">
    <source>
        <dbReference type="Proteomes" id="UP000215914"/>
    </source>
</evidence>
<comment type="caution">
    <text evidence="2">The sequence shown here is derived from an EMBL/GenBank/DDBJ whole genome shotgun (WGS) entry which is preliminary data.</text>
</comment>
<evidence type="ECO:0000256" key="1">
    <source>
        <dbReference type="SAM" id="MobiDB-lite"/>
    </source>
</evidence>